<evidence type="ECO:0000313" key="2">
    <source>
        <dbReference type="WBParaSite" id="L893_g1449.t1"/>
    </source>
</evidence>
<accession>A0A1I7YBN8</accession>
<dbReference type="AlphaFoldDB" id="A0A1I7YBN8"/>
<dbReference type="Proteomes" id="UP000095287">
    <property type="component" value="Unplaced"/>
</dbReference>
<name>A0A1I7YBN8_9BILA</name>
<sequence length="441" mass="49290">MASFSFTLRGDHKFPMTFFNKSLSVKFRSSADPEYQNENGFYSVRLSYVNMSNVMDKNTVIPVTSSRIYYLGYDFHEKFSSVTYTLGEELRGKKLQLYPLTLSWSTRDVAILDGNLLSPVTTTSVGALLSSASSSAYRPAFTSTTGNITLLWLHSGLYDAFNFFIKVHDDSRDCDGQESVYYVDDNLAYHHHALFTASSTRLQFCPLIVTIQRASLDDGLALRINSLEGTDKNVSVLPGSDFSVTPFFEFNQQNQDKWSYTRLSGDVFSLLVPVGGTLNFTAKLGDLYANTICGDKYVDNPQNGIFMSRVYRYNNSSLHKGYEYPELDIQSCTRAGHSFKKFKVDFDVFVEELAPSSSLRVFANSNSILNLSAVQNFTKSYSTGYTTSVTFTYDGSKGEKGFFIRYRMTPDNDTTPGGAGHLARLSGATALFVVFYSLMNA</sequence>
<protein>
    <submittedName>
        <fullName evidence="2">CUB_2 domain-containing protein</fullName>
    </submittedName>
</protein>
<dbReference type="WBParaSite" id="L893_g1449.t1">
    <property type="protein sequence ID" value="L893_g1449.t1"/>
    <property type="gene ID" value="L893_g1449"/>
</dbReference>
<reference evidence="2" key="1">
    <citation type="submission" date="2016-11" db="UniProtKB">
        <authorList>
            <consortium name="WormBaseParasite"/>
        </authorList>
    </citation>
    <scope>IDENTIFICATION</scope>
</reference>
<keyword evidence="1" id="KW-1185">Reference proteome</keyword>
<evidence type="ECO:0000313" key="1">
    <source>
        <dbReference type="Proteomes" id="UP000095287"/>
    </source>
</evidence>
<organism evidence="1 2">
    <name type="scientific">Steinernema glaseri</name>
    <dbReference type="NCBI Taxonomy" id="37863"/>
    <lineage>
        <taxon>Eukaryota</taxon>
        <taxon>Metazoa</taxon>
        <taxon>Ecdysozoa</taxon>
        <taxon>Nematoda</taxon>
        <taxon>Chromadorea</taxon>
        <taxon>Rhabditida</taxon>
        <taxon>Tylenchina</taxon>
        <taxon>Panagrolaimomorpha</taxon>
        <taxon>Strongyloidoidea</taxon>
        <taxon>Steinernematidae</taxon>
        <taxon>Steinernema</taxon>
    </lineage>
</organism>
<proteinExistence type="predicted"/>